<dbReference type="Proteomes" id="UP000460949">
    <property type="component" value="Unassembled WGS sequence"/>
</dbReference>
<proteinExistence type="predicted"/>
<dbReference type="EMBL" id="WMET01000001">
    <property type="protein sequence ID" value="MYL20059.1"/>
    <property type="molecule type" value="Genomic_DNA"/>
</dbReference>
<sequence>MDGTLIKELQIYKKWCKKTKLSFGLRFKKEDHIFISYQTGKPITDALRRVTDTTGIKPITPHGLRHTHTTLLISKGGSVKVIAERLGNTPQMILDI</sequence>
<name>A0A845DTB6_9BACI</name>
<dbReference type="GO" id="GO:0003677">
    <property type="term" value="F:DNA binding"/>
    <property type="evidence" value="ECO:0007669"/>
    <property type="project" value="InterPro"/>
</dbReference>
<evidence type="ECO:0000256" key="1">
    <source>
        <dbReference type="ARBA" id="ARBA00023172"/>
    </source>
</evidence>
<keyword evidence="1" id="KW-0233">DNA recombination</keyword>
<dbReference type="GO" id="GO:0006310">
    <property type="term" value="P:DNA recombination"/>
    <property type="evidence" value="ECO:0007669"/>
    <property type="project" value="UniProtKB-KW"/>
</dbReference>
<dbReference type="AlphaFoldDB" id="A0A845DTB6"/>
<dbReference type="InterPro" id="IPR011010">
    <property type="entry name" value="DNA_brk_join_enz"/>
</dbReference>
<gene>
    <name evidence="3" type="ORF">GLW04_09190</name>
</gene>
<evidence type="ECO:0000313" key="3">
    <source>
        <dbReference type="EMBL" id="MYL20059.1"/>
    </source>
</evidence>
<dbReference type="GO" id="GO:0015074">
    <property type="term" value="P:DNA integration"/>
    <property type="evidence" value="ECO:0007669"/>
    <property type="project" value="InterPro"/>
</dbReference>
<dbReference type="InterPro" id="IPR002104">
    <property type="entry name" value="Integrase_catalytic"/>
</dbReference>
<comment type="caution">
    <text evidence="3">The sequence shown here is derived from an EMBL/GenBank/DDBJ whole genome shotgun (WGS) entry which is preliminary data.</text>
</comment>
<dbReference type="Gene3D" id="1.10.443.10">
    <property type="entry name" value="Intergrase catalytic core"/>
    <property type="match status" value="1"/>
</dbReference>
<dbReference type="PROSITE" id="PS51898">
    <property type="entry name" value="TYR_RECOMBINASE"/>
    <property type="match status" value="1"/>
</dbReference>
<accession>A0A845DTB6</accession>
<feature type="domain" description="Tyr recombinase" evidence="2">
    <location>
        <begin position="1"/>
        <end position="96"/>
    </location>
</feature>
<dbReference type="InterPro" id="IPR013762">
    <property type="entry name" value="Integrase-like_cat_sf"/>
</dbReference>
<dbReference type="SUPFAM" id="SSF56349">
    <property type="entry name" value="DNA breaking-rejoining enzymes"/>
    <property type="match status" value="1"/>
</dbReference>
<reference evidence="3 4" key="1">
    <citation type="submission" date="2019-11" db="EMBL/GenBank/DDBJ databases">
        <title>Genome sequences of 17 halophilic strains isolated from different environments.</title>
        <authorList>
            <person name="Furrow R.E."/>
        </authorList>
    </citation>
    <scope>NUCLEOTIDE SEQUENCE [LARGE SCALE GENOMIC DNA]</scope>
    <source>
        <strain evidence="3 4">22511_23_Filter</strain>
    </source>
</reference>
<evidence type="ECO:0000313" key="4">
    <source>
        <dbReference type="Proteomes" id="UP000460949"/>
    </source>
</evidence>
<protein>
    <submittedName>
        <fullName evidence="3">Tyrosine-type recombinase/integrase</fullName>
    </submittedName>
</protein>
<dbReference type="Pfam" id="PF00589">
    <property type="entry name" value="Phage_integrase"/>
    <property type="match status" value="1"/>
</dbReference>
<evidence type="ECO:0000259" key="2">
    <source>
        <dbReference type="PROSITE" id="PS51898"/>
    </source>
</evidence>
<organism evidence="3 4">
    <name type="scientific">Halobacillus litoralis</name>
    <dbReference type="NCBI Taxonomy" id="45668"/>
    <lineage>
        <taxon>Bacteria</taxon>
        <taxon>Bacillati</taxon>
        <taxon>Bacillota</taxon>
        <taxon>Bacilli</taxon>
        <taxon>Bacillales</taxon>
        <taxon>Bacillaceae</taxon>
        <taxon>Halobacillus</taxon>
    </lineage>
</organism>